<evidence type="ECO:0000256" key="1">
    <source>
        <dbReference type="ARBA" id="ARBA00022475"/>
    </source>
</evidence>
<keyword evidence="7 11" id="KW-0594">Phospholipid biosynthesis</keyword>
<evidence type="ECO:0000256" key="5">
    <source>
        <dbReference type="ARBA" id="ARBA00023136"/>
    </source>
</evidence>
<evidence type="ECO:0000256" key="2">
    <source>
        <dbReference type="ARBA" id="ARBA00022516"/>
    </source>
</evidence>
<keyword evidence="2 11" id="KW-0444">Lipid biosynthesis</keyword>
<dbReference type="PANTHER" id="PTHR35809:SF1">
    <property type="entry name" value="ARCHAETIDYLSERINE DECARBOXYLASE PROENZYME-RELATED"/>
    <property type="match status" value="1"/>
</dbReference>
<keyword evidence="1 11" id="KW-1003">Cell membrane</keyword>
<evidence type="ECO:0000313" key="13">
    <source>
        <dbReference type="EMBL" id="OSI15550.1"/>
    </source>
</evidence>
<dbReference type="NCBIfam" id="TIGR00164">
    <property type="entry name" value="AS_decarb"/>
    <property type="match status" value="1"/>
</dbReference>
<dbReference type="GeneID" id="94580821"/>
<feature type="site" description="Cleavage (non-hydrolytic); by autocatalysis" evidence="11">
    <location>
        <begin position="182"/>
        <end position="183"/>
    </location>
</feature>
<dbReference type="Pfam" id="PF02666">
    <property type="entry name" value="PS_Dcarbxylase"/>
    <property type="match status" value="1"/>
</dbReference>
<dbReference type="EC" id="4.1.1.65" evidence="11"/>
<evidence type="ECO:0000256" key="11">
    <source>
        <dbReference type="HAMAP-Rule" id="MF_00664"/>
    </source>
</evidence>
<comment type="similarity">
    <text evidence="11">Belongs to the phosphatidylserine decarboxylase family. PSD-A subfamily.</text>
</comment>
<keyword evidence="5 11" id="KW-0472">Membrane</keyword>
<keyword evidence="14" id="KW-1185">Reference proteome</keyword>
<reference evidence="14" key="1">
    <citation type="submission" date="2017-01" db="EMBL/GenBank/DDBJ databases">
        <authorList>
            <person name="Wolfgang W.J."/>
            <person name="Cole J."/>
            <person name="Wroblewski D."/>
            <person name="Mcginnis J."/>
            <person name="Musser K.A."/>
        </authorList>
    </citation>
    <scope>NUCLEOTIDE SEQUENCE [LARGE SCALE GENOMIC DNA]</scope>
    <source>
        <strain evidence="14">DSM 19151</strain>
    </source>
</reference>
<evidence type="ECO:0000256" key="3">
    <source>
        <dbReference type="ARBA" id="ARBA00022793"/>
    </source>
</evidence>
<comment type="cofactor">
    <cofactor evidence="11">
        <name>pyruvate</name>
        <dbReference type="ChEBI" id="CHEBI:15361"/>
    </cofactor>
    <text evidence="11">Binds 1 pyruvoyl group covalently per subunit.</text>
</comment>
<dbReference type="NCBIfam" id="NF003678">
    <property type="entry name" value="PRK05305.1-2"/>
    <property type="match status" value="1"/>
</dbReference>
<keyword evidence="12" id="KW-0812">Transmembrane</keyword>
<dbReference type="Proteomes" id="UP000193118">
    <property type="component" value="Unassembled WGS sequence"/>
</dbReference>
<dbReference type="OrthoDB" id="9790893at2"/>
<feature type="transmembrane region" description="Helical" evidence="12">
    <location>
        <begin position="20"/>
        <end position="47"/>
    </location>
</feature>
<evidence type="ECO:0000256" key="8">
    <source>
        <dbReference type="ARBA" id="ARBA00023239"/>
    </source>
</evidence>
<dbReference type="STRING" id="194197.BWD09_08735"/>
<dbReference type="GO" id="GO:0006646">
    <property type="term" value="P:phosphatidylethanolamine biosynthetic process"/>
    <property type="evidence" value="ECO:0007669"/>
    <property type="project" value="UniProtKB-UniRule"/>
</dbReference>
<feature type="modified residue" description="Pyruvic acid (Ser); by autocatalysis" evidence="11">
    <location>
        <position position="183"/>
    </location>
</feature>
<comment type="caution">
    <text evidence="13">The sequence shown here is derived from an EMBL/GenBank/DDBJ whole genome shotgun (WGS) entry which is preliminary data.</text>
</comment>
<dbReference type="GO" id="GO:0004609">
    <property type="term" value="F:phosphatidylserine decarboxylase activity"/>
    <property type="evidence" value="ECO:0007669"/>
    <property type="project" value="UniProtKB-UniRule"/>
</dbReference>
<name>A0A1X3D6P0_9NEIS</name>
<dbReference type="EMBL" id="MTBO01000022">
    <property type="protein sequence ID" value="OSI15550.1"/>
    <property type="molecule type" value="Genomic_DNA"/>
</dbReference>
<gene>
    <name evidence="11" type="primary">psd</name>
    <name evidence="13" type="ORF">BWD09_08735</name>
</gene>
<dbReference type="RefSeq" id="WP_085366300.1">
    <property type="nucleotide sequence ID" value="NZ_CAUJPZ010000023.1"/>
</dbReference>
<feature type="chain" id="PRO_5023301747" description="Phosphatidylserine decarboxylase alpha chain" evidence="11">
    <location>
        <begin position="183"/>
        <end position="278"/>
    </location>
</feature>
<evidence type="ECO:0000256" key="6">
    <source>
        <dbReference type="ARBA" id="ARBA00023145"/>
    </source>
</evidence>
<feature type="chain" id="PRO_5023301746" description="Phosphatidylserine decarboxylase beta chain" evidence="11">
    <location>
        <begin position="1"/>
        <end position="182"/>
    </location>
</feature>
<keyword evidence="10 11" id="KW-0670">Pyruvate</keyword>
<comment type="PTM">
    <text evidence="11">Is synthesized initially as an inactive proenzyme. Formation of the active enzyme involves a self-maturation process in which the active site pyruvoyl group is generated from an internal serine residue via an autocatalytic post-translational modification. Two non-identical subunits are generated from the proenzyme in this reaction, and the pyruvate is formed at the N-terminus of the alpha chain, which is derived from the carboxyl end of the proenzyme. The post-translation cleavage follows an unusual pathway, termed non-hydrolytic serinolysis, in which the side chain hydroxyl group of the serine supplies its oxygen atom to form the C-terminus of the beta chain, while the remainder of the serine residue undergoes an oxidative deamination to produce ammonia and the pyruvoyl prosthetic group on the alpha chain.</text>
</comment>
<evidence type="ECO:0000256" key="10">
    <source>
        <dbReference type="ARBA" id="ARBA00023317"/>
    </source>
</evidence>
<comment type="pathway">
    <text evidence="11">Phospholipid metabolism; phosphatidylethanolamine biosynthesis; phosphatidylethanolamine from CDP-diacylglycerol: step 2/2.</text>
</comment>
<comment type="function">
    <text evidence="11">Catalyzes the formation of phosphatidylethanolamine (PtdEtn) from phosphatidylserine (PtdSer).</text>
</comment>
<evidence type="ECO:0000256" key="12">
    <source>
        <dbReference type="SAM" id="Phobius"/>
    </source>
</evidence>
<dbReference type="GO" id="GO:0005886">
    <property type="term" value="C:plasma membrane"/>
    <property type="evidence" value="ECO:0007669"/>
    <property type="project" value="UniProtKB-SubCell"/>
</dbReference>
<dbReference type="NCBIfam" id="NF003680">
    <property type="entry name" value="PRK05305.1-5"/>
    <property type="match status" value="1"/>
</dbReference>
<evidence type="ECO:0000256" key="9">
    <source>
        <dbReference type="ARBA" id="ARBA00023264"/>
    </source>
</evidence>
<dbReference type="InterPro" id="IPR033175">
    <property type="entry name" value="PSD-A"/>
</dbReference>
<dbReference type="HAMAP" id="MF_00664">
    <property type="entry name" value="PS_decarb_PSD_A"/>
    <property type="match status" value="1"/>
</dbReference>
<comment type="subcellular location">
    <subcellularLocation>
        <location evidence="11">Cell membrane</location>
        <topology evidence="11">Peripheral membrane protein</topology>
    </subcellularLocation>
</comment>
<keyword evidence="6 11" id="KW-0865">Zymogen</keyword>
<dbReference type="AlphaFoldDB" id="A0A1X3D6P0"/>
<keyword evidence="3 11" id="KW-0210">Decarboxylase</keyword>
<accession>A0A1X3D6P0</accession>
<dbReference type="PANTHER" id="PTHR35809">
    <property type="entry name" value="ARCHAETIDYLSERINE DECARBOXYLASE PROENZYME-RELATED"/>
    <property type="match status" value="1"/>
</dbReference>
<keyword evidence="4 11" id="KW-0443">Lipid metabolism</keyword>
<protein>
    <recommendedName>
        <fullName evidence="11">Phosphatidylserine decarboxylase proenzyme</fullName>
        <ecNumber evidence="11">4.1.1.65</ecNumber>
    </recommendedName>
    <component>
        <recommendedName>
            <fullName evidence="11">Phosphatidylserine decarboxylase alpha chain</fullName>
        </recommendedName>
    </component>
    <component>
        <recommendedName>
            <fullName evidence="11">Phosphatidylserine decarboxylase beta chain</fullName>
        </recommendedName>
    </component>
</protein>
<feature type="active site" description="Schiff-base intermediate with substrate; via pyruvic acid" evidence="11">
    <location>
        <position position="183"/>
    </location>
</feature>
<comment type="subunit">
    <text evidence="11">Heterodimer of a large membrane-associated beta subunit and a small pyruvoyl-containing alpha subunit.</text>
</comment>
<evidence type="ECO:0000313" key="14">
    <source>
        <dbReference type="Proteomes" id="UP000193118"/>
    </source>
</evidence>
<organism evidence="13 14">
    <name type="scientific">Neisseria dentiae</name>
    <dbReference type="NCBI Taxonomy" id="194197"/>
    <lineage>
        <taxon>Bacteria</taxon>
        <taxon>Pseudomonadati</taxon>
        <taxon>Pseudomonadota</taxon>
        <taxon>Betaproteobacteria</taxon>
        <taxon>Neisseriales</taxon>
        <taxon>Neisseriaceae</taxon>
        <taxon>Neisseria</taxon>
    </lineage>
</organism>
<keyword evidence="8 11" id="KW-0456">Lyase</keyword>
<dbReference type="InterPro" id="IPR003817">
    <property type="entry name" value="PS_Dcarbxylase"/>
</dbReference>
<keyword evidence="9 11" id="KW-1208">Phospholipid metabolism</keyword>
<sequence length="278" mass="30417">MSRFYPHPIIAREGWPFIGGGLIASVLITLWAGWWSLPFWLFTVFALQFFRDPARTAPQDADAVLSPVDGRIVVVERAPDPYRQVESLKISVFMNVFNVHSQRSPIDGTVTAVEYTPGKFVNADLDKASTENERNAVLATTRSGREVTFVQVAGLVARRILCYTQAGDTLRRGERYGFIRFGSRVDVYLPADAQAQVAIGDKVCATETILARLPLTAPEAVETQPAAAAATVAADIADYRVQAEVTATEALPRAEVAQTDIEASDEKVRQAVEKEFGA</sequence>
<dbReference type="UniPathway" id="UPA00558">
    <property type="reaction ID" value="UER00616"/>
</dbReference>
<keyword evidence="12" id="KW-1133">Transmembrane helix</keyword>
<evidence type="ECO:0000256" key="7">
    <source>
        <dbReference type="ARBA" id="ARBA00023209"/>
    </source>
</evidence>
<comment type="catalytic activity">
    <reaction evidence="11">
        <text>a 1,2-diacyl-sn-glycero-3-phospho-L-serine + H(+) = a 1,2-diacyl-sn-glycero-3-phosphoethanolamine + CO2</text>
        <dbReference type="Rhea" id="RHEA:20828"/>
        <dbReference type="ChEBI" id="CHEBI:15378"/>
        <dbReference type="ChEBI" id="CHEBI:16526"/>
        <dbReference type="ChEBI" id="CHEBI:57262"/>
        <dbReference type="ChEBI" id="CHEBI:64612"/>
        <dbReference type="EC" id="4.1.1.65"/>
    </reaction>
</comment>
<evidence type="ECO:0000256" key="4">
    <source>
        <dbReference type="ARBA" id="ARBA00023098"/>
    </source>
</evidence>
<proteinExistence type="inferred from homology"/>